<dbReference type="OMA" id="SWHESAR"/>
<evidence type="ECO:0000313" key="2">
    <source>
        <dbReference type="Proteomes" id="UP000002280"/>
    </source>
</evidence>
<protein>
    <submittedName>
        <fullName evidence="1">Uncharacterized protein</fullName>
    </submittedName>
</protein>
<dbReference type="GeneTree" id="ENSGT00960000190702"/>
<reference evidence="1 2" key="1">
    <citation type="journal article" date="2007" name="Nature">
        <title>Genome of the marsupial Monodelphis domestica reveals innovation in non-coding sequences.</title>
        <authorList>
            <person name="Mikkelsen T.S."/>
            <person name="Wakefield M.J."/>
            <person name="Aken B."/>
            <person name="Amemiya C.T."/>
            <person name="Chang J.L."/>
            <person name="Duke S."/>
            <person name="Garber M."/>
            <person name="Gentles A.J."/>
            <person name="Goodstadt L."/>
            <person name="Heger A."/>
            <person name="Jurka J."/>
            <person name="Kamal M."/>
            <person name="Mauceli E."/>
            <person name="Searle S.M."/>
            <person name="Sharpe T."/>
            <person name="Baker M.L."/>
            <person name="Batzer M.A."/>
            <person name="Benos P.V."/>
            <person name="Belov K."/>
            <person name="Clamp M."/>
            <person name="Cook A."/>
            <person name="Cuff J."/>
            <person name="Das R."/>
            <person name="Davidow L."/>
            <person name="Deakin J.E."/>
            <person name="Fazzari M.J."/>
            <person name="Glass J.L."/>
            <person name="Grabherr M."/>
            <person name="Greally J.M."/>
            <person name="Gu W."/>
            <person name="Hore T.A."/>
            <person name="Huttley G.A."/>
            <person name="Kleber M."/>
            <person name="Jirtle R.L."/>
            <person name="Koina E."/>
            <person name="Lee J.T."/>
            <person name="Mahony S."/>
            <person name="Marra M.A."/>
            <person name="Miller R.D."/>
            <person name="Nicholls R.D."/>
            <person name="Oda M."/>
            <person name="Papenfuss A.T."/>
            <person name="Parra Z.E."/>
            <person name="Pollock D.D."/>
            <person name="Ray D.A."/>
            <person name="Schein J.E."/>
            <person name="Speed T.P."/>
            <person name="Thompson K."/>
            <person name="VandeBerg J.L."/>
            <person name="Wade C.M."/>
            <person name="Walker J.A."/>
            <person name="Waters P.D."/>
            <person name="Webber C."/>
            <person name="Weidman J.R."/>
            <person name="Xie X."/>
            <person name="Zody M.C."/>
            <person name="Baldwin J."/>
            <person name="Abdouelleil A."/>
            <person name="Abdulkadir J."/>
            <person name="Abebe A."/>
            <person name="Abera B."/>
            <person name="Abreu J."/>
            <person name="Acer S.C."/>
            <person name="Aftuck L."/>
            <person name="Alexander A."/>
            <person name="An P."/>
            <person name="Anderson E."/>
            <person name="Anderson S."/>
            <person name="Arachi H."/>
            <person name="Azer M."/>
            <person name="Bachantsang P."/>
            <person name="Barry A."/>
            <person name="Bayul T."/>
            <person name="Berlin A."/>
            <person name="Bessette D."/>
            <person name="Bloom T."/>
            <person name="Bloom T."/>
            <person name="Boguslavskiy L."/>
            <person name="Bonnet C."/>
            <person name="Boukhgalter B."/>
            <person name="Bourzgui I."/>
            <person name="Brown A."/>
            <person name="Cahill P."/>
            <person name="Channer S."/>
            <person name="Cheshatsang Y."/>
            <person name="Chuda L."/>
            <person name="Citroen M."/>
            <person name="Collymore A."/>
            <person name="Cooke P."/>
            <person name="Costello M."/>
            <person name="D'Aco K."/>
            <person name="Daza R."/>
            <person name="De Haan G."/>
            <person name="DeGray S."/>
            <person name="DeMaso C."/>
            <person name="Dhargay N."/>
            <person name="Dooley K."/>
            <person name="Dooley E."/>
            <person name="Doricent M."/>
            <person name="Dorje P."/>
            <person name="Dorjee K."/>
            <person name="Dupes A."/>
            <person name="Elong R."/>
            <person name="Falk J."/>
            <person name="Farina A."/>
            <person name="Faro S."/>
            <person name="Ferguson D."/>
            <person name="Fisher S."/>
            <person name="Foley C.D."/>
            <person name="Franke A."/>
            <person name="Friedrich D."/>
            <person name="Gadbois L."/>
            <person name="Gearin G."/>
            <person name="Gearin C.R."/>
            <person name="Giannoukos G."/>
            <person name="Goode T."/>
            <person name="Graham J."/>
            <person name="Grandbois E."/>
            <person name="Grewal S."/>
            <person name="Gyaltsen K."/>
            <person name="Hafez N."/>
            <person name="Hagos B."/>
            <person name="Hall J."/>
            <person name="Henson C."/>
            <person name="Hollinger A."/>
            <person name="Honan T."/>
            <person name="Huard M.D."/>
            <person name="Hughes L."/>
            <person name="Hurhula B."/>
            <person name="Husby M.E."/>
            <person name="Kamat A."/>
            <person name="Kanga B."/>
            <person name="Kashin S."/>
            <person name="Khazanovich D."/>
            <person name="Kisner P."/>
            <person name="Lance K."/>
            <person name="Lara M."/>
            <person name="Lee W."/>
            <person name="Lennon N."/>
            <person name="Letendre F."/>
            <person name="LeVine R."/>
            <person name="Lipovsky A."/>
            <person name="Liu X."/>
            <person name="Liu J."/>
            <person name="Liu S."/>
            <person name="Lokyitsang T."/>
            <person name="Lokyitsang Y."/>
            <person name="Lubonja R."/>
            <person name="Lui A."/>
            <person name="MacDonald P."/>
            <person name="Magnisalis V."/>
            <person name="Maru K."/>
            <person name="Matthews C."/>
            <person name="McCusker W."/>
            <person name="McDonough S."/>
            <person name="Mehta T."/>
            <person name="Meldrim J."/>
            <person name="Meneus L."/>
            <person name="Mihai O."/>
            <person name="Mihalev A."/>
            <person name="Mihova T."/>
            <person name="Mittelman R."/>
            <person name="Mlenga V."/>
            <person name="Montmayeur A."/>
            <person name="Mulrain L."/>
            <person name="Navidi A."/>
            <person name="Naylor J."/>
            <person name="Negash T."/>
            <person name="Nguyen T."/>
            <person name="Nguyen N."/>
            <person name="Nicol R."/>
            <person name="Norbu C."/>
            <person name="Norbu N."/>
            <person name="Novod N."/>
            <person name="O'Neill B."/>
            <person name="Osman S."/>
            <person name="Markiewicz E."/>
            <person name="Oyono O.L."/>
            <person name="Patti C."/>
            <person name="Phunkhang P."/>
            <person name="Pierre F."/>
            <person name="Priest M."/>
            <person name="Raghuraman S."/>
            <person name="Rege F."/>
            <person name="Reyes R."/>
            <person name="Rise C."/>
            <person name="Rogov P."/>
            <person name="Ross K."/>
            <person name="Ryan E."/>
            <person name="Settipalli S."/>
            <person name="Shea T."/>
            <person name="Sherpa N."/>
            <person name="Shi L."/>
            <person name="Shih D."/>
            <person name="Sparrow T."/>
            <person name="Spaulding J."/>
            <person name="Stalker J."/>
            <person name="Stange-Thomann N."/>
            <person name="Stavropoulos S."/>
            <person name="Stone C."/>
            <person name="Strader C."/>
            <person name="Tesfaye S."/>
            <person name="Thomson T."/>
            <person name="Thoulutsang Y."/>
            <person name="Thoulutsang D."/>
            <person name="Topham K."/>
            <person name="Topping I."/>
            <person name="Tsamla T."/>
            <person name="Vassiliev H."/>
            <person name="Vo A."/>
            <person name="Wangchuk T."/>
            <person name="Wangdi T."/>
            <person name="Weiand M."/>
            <person name="Wilkinson J."/>
            <person name="Wilson A."/>
            <person name="Yadav S."/>
            <person name="Young G."/>
            <person name="Yu Q."/>
            <person name="Zembek L."/>
            <person name="Zhong D."/>
            <person name="Zimmer A."/>
            <person name="Zwirko Z."/>
            <person name="Jaffe D.B."/>
            <person name="Alvarez P."/>
            <person name="Brockman W."/>
            <person name="Butler J."/>
            <person name="Chin C."/>
            <person name="Gnerre S."/>
            <person name="MacCallum I."/>
            <person name="Graves J.A."/>
            <person name="Ponting C.P."/>
            <person name="Breen M."/>
            <person name="Samollow P.B."/>
            <person name="Lander E.S."/>
            <person name="Lindblad-Toh K."/>
        </authorList>
    </citation>
    <scope>NUCLEOTIDE SEQUENCE [LARGE SCALE GENOMIC DNA]</scope>
</reference>
<sequence length="157" mass="18358">MHLKHTIHVPLDWKKLLPRRLETEFRRNFQVPMKIPELQNMNFRYGCNASLPVPAYGPVPSLLLSHIWNQEHSKKQSTYERHYGKEYLDFVTILNSLSESEIKEYLEQVPESGKLIDILRCNFSFINSSCVTRLFKNLQGVPFACCIKKRFSTDSPA</sequence>
<dbReference type="InParanoid" id="A0A5F8HGQ9"/>
<evidence type="ECO:0000313" key="1">
    <source>
        <dbReference type="Ensembl" id="ENSMODP00000059270.1"/>
    </source>
</evidence>
<dbReference type="PANTHER" id="PTHR33769">
    <property type="entry name" value="TESTIS-EXPRESSED PROTEIN 26 ISOFORM X3"/>
    <property type="match status" value="1"/>
</dbReference>
<dbReference type="InterPro" id="IPR043460">
    <property type="entry name" value="MEDAG/TEX26"/>
</dbReference>
<dbReference type="STRING" id="13616.ENSMODP00000059270"/>
<dbReference type="Bgee" id="ENSMODG00000041498">
    <property type="expression patterns" value="Expressed in spermatocyte and 18 other cell types or tissues"/>
</dbReference>
<dbReference type="Proteomes" id="UP000002280">
    <property type="component" value="Chromosome 4"/>
</dbReference>
<accession>A0A5F8HGQ9</accession>
<name>A0A5F8HGQ9_MONDO</name>
<dbReference type="AlphaFoldDB" id="A0A5F8HGQ9"/>
<organism evidence="1 2">
    <name type="scientific">Monodelphis domestica</name>
    <name type="common">Gray short-tailed opossum</name>
    <dbReference type="NCBI Taxonomy" id="13616"/>
    <lineage>
        <taxon>Eukaryota</taxon>
        <taxon>Metazoa</taxon>
        <taxon>Chordata</taxon>
        <taxon>Craniata</taxon>
        <taxon>Vertebrata</taxon>
        <taxon>Euteleostomi</taxon>
        <taxon>Mammalia</taxon>
        <taxon>Metatheria</taxon>
        <taxon>Didelphimorphia</taxon>
        <taxon>Didelphidae</taxon>
        <taxon>Monodelphis</taxon>
    </lineage>
</organism>
<dbReference type="Ensembl" id="ENSMODT00000076398.1">
    <property type="protein sequence ID" value="ENSMODP00000059270.1"/>
    <property type="gene ID" value="ENSMODG00000041498.1"/>
</dbReference>
<dbReference type="PANTHER" id="PTHR33769:SF1">
    <property type="entry name" value="TESTIS-EXPRESSED PROTEIN 26"/>
    <property type="match status" value="1"/>
</dbReference>
<keyword evidence="2" id="KW-1185">Reference proteome</keyword>
<reference evidence="1" key="2">
    <citation type="submission" date="2025-08" db="UniProtKB">
        <authorList>
            <consortium name="Ensembl"/>
        </authorList>
    </citation>
    <scope>IDENTIFICATION</scope>
</reference>
<proteinExistence type="predicted"/>
<reference evidence="1" key="3">
    <citation type="submission" date="2025-09" db="UniProtKB">
        <authorList>
            <consortium name="Ensembl"/>
        </authorList>
    </citation>
    <scope>IDENTIFICATION</scope>
</reference>